<dbReference type="PROSITE" id="PS51732">
    <property type="entry name" value="ASN_GLN_ASE_3"/>
    <property type="match status" value="1"/>
</dbReference>
<dbReference type="GO" id="GO:0004067">
    <property type="term" value="F:asparaginase activity"/>
    <property type="evidence" value="ECO:0007669"/>
    <property type="project" value="UniProtKB-UniRule"/>
</dbReference>
<dbReference type="SUPFAM" id="SSF53774">
    <property type="entry name" value="Glutaminase/Asparaginase"/>
    <property type="match status" value="1"/>
</dbReference>
<dbReference type="PIRSF" id="PIRSF500176">
    <property type="entry name" value="L_ASNase"/>
    <property type="match status" value="1"/>
</dbReference>
<accession>C7ZQZ8</accession>
<dbReference type="EMBL" id="GG699022">
    <property type="protein sequence ID" value="EEU33561.1"/>
    <property type="molecule type" value="Genomic_DNA"/>
</dbReference>
<evidence type="ECO:0000313" key="2">
    <source>
        <dbReference type="EMBL" id="EEU33561.1"/>
    </source>
</evidence>
<dbReference type="PRINTS" id="PR00139">
    <property type="entry name" value="ASNGLNASE"/>
</dbReference>
<dbReference type="Proteomes" id="UP000005206">
    <property type="component" value="Unassembled WGS sequence"/>
</dbReference>
<dbReference type="eggNOG" id="KOG0503">
    <property type="taxonomic scope" value="Eukaryota"/>
</dbReference>
<dbReference type="SMART" id="SM00870">
    <property type="entry name" value="Asparaginase"/>
    <property type="match status" value="1"/>
</dbReference>
<dbReference type="KEGG" id="nhe:NECHADRAFT_89366"/>
<dbReference type="PANTHER" id="PTHR11707">
    <property type="entry name" value="L-ASPARAGINASE"/>
    <property type="match status" value="1"/>
</dbReference>
<keyword evidence="3" id="KW-1185">Reference proteome</keyword>
<feature type="domain" description="L-asparaginase N-terminal" evidence="1">
    <location>
        <begin position="35"/>
        <end position="166"/>
    </location>
</feature>
<dbReference type="OrthoDB" id="542841at2759"/>
<evidence type="ECO:0000313" key="3">
    <source>
        <dbReference type="Proteomes" id="UP000005206"/>
    </source>
</evidence>
<dbReference type="InterPro" id="IPR027474">
    <property type="entry name" value="L-asparaginase_N"/>
</dbReference>
<dbReference type="InterPro" id="IPR036152">
    <property type="entry name" value="Asp/glu_Ase-like_sf"/>
</dbReference>
<dbReference type="STRING" id="660122.C7ZQZ8"/>
<dbReference type="HOGENOM" id="CLU_1390576_0_0_1"/>
<dbReference type="PIRSF" id="PIRSF001220">
    <property type="entry name" value="L-ASNase_gatD"/>
    <property type="match status" value="1"/>
</dbReference>
<organism evidence="2 3">
    <name type="scientific">Fusarium vanettenii (strain ATCC MYA-4622 / CBS 123669 / FGSC 9596 / NRRL 45880 / 77-13-4)</name>
    <name type="common">Fusarium solani subsp. pisi</name>
    <dbReference type="NCBI Taxonomy" id="660122"/>
    <lineage>
        <taxon>Eukaryota</taxon>
        <taxon>Fungi</taxon>
        <taxon>Dikarya</taxon>
        <taxon>Ascomycota</taxon>
        <taxon>Pezizomycotina</taxon>
        <taxon>Sordariomycetes</taxon>
        <taxon>Hypocreomycetidae</taxon>
        <taxon>Hypocreales</taxon>
        <taxon>Nectriaceae</taxon>
        <taxon>Fusarium</taxon>
        <taxon>Fusarium solani species complex</taxon>
        <taxon>Fusarium vanettenii</taxon>
    </lineage>
</organism>
<dbReference type="VEuPathDB" id="FungiDB:NECHADRAFT_89366"/>
<evidence type="ECO:0000259" key="1">
    <source>
        <dbReference type="Pfam" id="PF00710"/>
    </source>
</evidence>
<dbReference type="Gene3D" id="3.40.50.1170">
    <property type="entry name" value="L-asparaginase, N-terminal domain"/>
    <property type="match status" value="1"/>
</dbReference>
<dbReference type="InParanoid" id="C7ZQZ8"/>
<dbReference type="InterPro" id="IPR037152">
    <property type="entry name" value="L-asparaginase_N_sf"/>
</dbReference>
<dbReference type="PANTHER" id="PTHR11707:SF28">
    <property type="entry name" value="60 KDA LYSOPHOSPHOLIPASE"/>
    <property type="match status" value="1"/>
</dbReference>
<sequence length="196" mass="21532">MFPRTVGRSIIDIGTGGTALAMGTSKKYNNNIDKTDRDHKELAPNVQDQLRDENVYGMVVTHETDTLPELAAFMSFTLQSEKPAVITDAIRPSTERTADGFANLQDGLVVAQQGHKYWCMVVFQQKILSGMYVFKSDFKSLDAFSAAKPGQLGFVDSHTVYFFHPPAAQIGPPMHFRASFEAPDMETVTGLPADGP</sequence>
<reference evidence="2 3" key="1">
    <citation type="journal article" date="2009" name="PLoS Genet.">
        <title>The genome of Nectria haematococca: contribution of supernumerary chromosomes to gene expansion.</title>
        <authorList>
            <person name="Coleman J.J."/>
            <person name="Rounsley S.D."/>
            <person name="Rodriguez-Carres M."/>
            <person name="Kuo A."/>
            <person name="Wasmann C.C."/>
            <person name="Grimwood J."/>
            <person name="Schmutz J."/>
            <person name="Taga M."/>
            <person name="White G.J."/>
            <person name="Zhou S."/>
            <person name="Schwartz D.C."/>
            <person name="Freitag M."/>
            <person name="Ma L.J."/>
            <person name="Danchin E.G."/>
            <person name="Henrissat B."/>
            <person name="Coutinho P.M."/>
            <person name="Nelson D.R."/>
            <person name="Straney D."/>
            <person name="Napoli C.A."/>
            <person name="Barker B.M."/>
            <person name="Gribskov M."/>
            <person name="Rep M."/>
            <person name="Kroken S."/>
            <person name="Molnar I."/>
            <person name="Rensing C."/>
            <person name="Kennell J.C."/>
            <person name="Zamora J."/>
            <person name="Farman M.L."/>
            <person name="Selker E.U."/>
            <person name="Salamov A."/>
            <person name="Shapiro H."/>
            <person name="Pangilinan J."/>
            <person name="Lindquist E."/>
            <person name="Lamers C."/>
            <person name="Grigoriev I.V."/>
            <person name="Geiser D.M."/>
            <person name="Covert S.F."/>
            <person name="Temporini E."/>
            <person name="Vanetten H.D."/>
        </authorList>
    </citation>
    <scope>NUCLEOTIDE SEQUENCE [LARGE SCALE GENOMIC DNA]</scope>
    <source>
        <strain evidence="3">ATCC MYA-4622 / CBS 123669 / FGSC 9596 / NRRL 45880 / 77-13-4</strain>
    </source>
</reference>
<dbReference type="GeneID" id="9666795"/>
<dbReference type="InterPro" id="IPR006034">
    <property type="entry name" value="Asparaginase/glutaminase-like"/>
</dbReference>
<proteinExistence type="predicted"/>
<protein>
    <recommendedName>
        <fullName evidence="1">L-asparaginase N-terminal domain-containing protein</fullName>
    </recommendedName>
</protein>
<gene>
    <name evidence="2" type="ORF">NECHADRAFT_89366</name>
</gene>
<dbReference type="Pfam" id="PF00710">
    <property type="entry name" value="Asparaginase"/>
    <property type="match status" value="1"/>
</dbReference>
<name>C7ZQZ8_FUSV7</name>
<dbReference type="RefSeq" id="XP_003039274.1">
    <property type="nucleotide sequence ID" value="XM_003039228.1"/>
</dbReference>
<dbReference type="AlphaFoldDB" id="C7ZQZ8"/>